<dbReference type="InterPro" id="IPR043502">
    <property type="entry name" value="DNA/RNA_pol_sf"/>
</dbReference>
<name>A0A077ZNU9_TRITR</name>
<dbReference type="SUPFAM" id="SSF56672">
    <property type="entry name" value="DNA/RNA polymerases"/>
    <property type="match status" value="1"/>
</dbReference>
<protein>
    <submittedName>
        <fullName evidence="1">Uncharacterized protein</fullName>
    </submittedName>
</protein>
<proteinExistence type="predicted"/>
<sequence>MGTLTTVYMEQPRILGRRYREEDHERNLDAVLQRISESGFDIRLSKCQFSASEVNYFGCIINKEA</sequence>
<accession>A0A077ZNU9</accession>
<evidence type="ECO:0000313" key="1">
    <source>
        <dbReference type="EMBL" id="CDW60375.1"/>
    </source>
</evidence>
<gene>
    <name evidence="1" type="ORF">TTRE_0000874701</name>
</gene>
<organism evidence="1 2">
    <name type="scientific">Trichuris trichiura</name>
    <name type="common">Whipworm</name>
    <name type="synonym">Trichocephalus trichiurus</name>
    <dbReference type="NCBI Taxonomy" id="36087"/>
    <lineage>
        <taxon>Eukaryota</taxon>
        <taxon>Metazoa</taxon>
        <taxon>Ecdysozoa</taxon>
        <taxon>Nematoda</taxon>
        <taxon>Enoplea</taxon>
        <taxon>Dorylaimia</taxon>
        <taxon>Trichinellida</taxon>
        <taxon>Trichuridae</taxon>
        <taxon>Trichuris</taxon>
    </lineage>
</organism>
<dbReference type="AlphaFoldDB" id="A0A077ZNU9"/>
<evidence type="ECO:0000313" key="2">
    <source>
        <dbReference type="Proteomes" id="UP000030665"/>
    </source>
</evidence>
<dbReference type="EMBL" id="HG807055">
    <property type="protein sequence ID" value="CDW60375.1"/>
    <property type="molecule type" value="Genomic_DNA"/>
</dbReference>
<keyword evidence="2" id="KW-1185">Reference proteome</keyword>
<reference evidence="1" key="2">
    <citation type="submission" date="2014-03" db="EMBL/GenBank/DDBJ databases">
        <title>The whipworm genome and dual-species transcriptomics of an intimate host-pathogen interaction.</title>
        <authorList>
            <person name="Foth B.J."/>
            <person name="Tsai I.J."/>
            <person name="Reid A.J."/>
            <person name="Bancroft A.J."/>
            <person name="Nichol S."/>
            <person name="Tracey A."/>
            <person name="Holroyd N."/>
            <person name="Cotton J.A."/>
            <person name="Stanley E.J."/>
            <person name="Zarowiecki M."/>
            <person name="Liu J.Z."/>
            <person name="Huckvale T."/>
            <person name="Cooper P.J."/>
            <person name="Grencis R.K."/>
            <person name="Berriman M."/>
        </authorList>
    </citation>
    <scope>NUCLEOTIDE SEQUENCE [LARGE SCALE GENOMIC DNA]</scope>
</reference>
<dbReference type="STRING" id="36087.A0A077ZNU9"/>
<dbReference type="InterPro" id="IPR043128">
    <property type="entry name" value="Rev_trsase/Diguanyl_cyclase"/>
</dbReference>
<reference evidence="1" key="1">
    <citation type="submission" date="2014-01" db="EMBL/GenBank/DDBJ databases">
        <authorList>
            <person name="Aslett M."/>
        </authorList>
    </citation>
    <scope>NUCLEOTIDE SEQUENCE</scope>
</reference>
<dbReference type="Proteomes" id="UP000030665">
    <property type="component" value="Unassembled WGS sequence"/>
</dbReference>
<dbReference type="Gene3D" id="3.30.70.270">
    <property type="match status" value="1"/>
</dbReference>
<dbReference type="OrthoDB" id="5829234at2759"/>